<dbReference type="PROSITE" id="PS50222">
    <property type="entry name" value="EF_HAND_2"/>
    <property type="match status" value="1"/>
</dbReference>
<name>A0A3B1ARU9_9ZZZZ</name>
<feature type="transmembrane region" description="Helical" evidence="1">
    <location>
        <begin position="151"/>
        <end position="170"/>
    </location>
</feature>
<feature type="domain" description="EF-hand" evidence="2">
    <location>
        <begin position="79"/>
        <end position="106"/>
    </location>
</feature>
<keyword evidence="1" id="KW-0472">Membrane</keyword>
<dbReference type="EMBL" id="UOFV01000327">
    <property type="protein sequence ID" value="VAX02583.1"/>
    <property type="molecule type" value="Genomic_DNA"/>
</dbReference>
<proteinExistence type="predicted"/>
<accession>A0A3B1ARU9</accession>
<evidence type="ECO:0000256" key="1">
    <source>
        <dbReference type="SAM" id="Phobius"/>
    </source>
</evidence>
<dbReference type="InterPro" id="IPR018247">
    <property type="entry name" value="EF_Hand_1_Ca_BS"/>
</dbReference>
<evidence type="ECO:0000313" key="3">
    <source>
        <dbReference type="EMBL" id="VAX02583.1"/>
    </source>
</evidence>
<reference evidence="3" key="1">
    <citation type="submission" date="2018-06" db="EMBL/GenBank/DDBJ databases">
        <authorList>
            <person name="Zhirakovskaya E."/>
        </authorList>
    </citation>
    <scope>NUCLEOTIDE SEQUENCE</scope>
</reference>
<protein>
    <recommendedName>
        <fullName evidence="2">EF-hand domain-containing protein</fullName>
    </recommendedName>
</protein>
<sequence>TKKVWYEFSYPSQRNSYKSGSFLGRLGGRYRYTEERMHPGESLYAIGMFMSVGGGAESFNTDAEVREVLALWKKNRTGLLKHFDANGDGELDVQEWEAVRKAAYERVRREQSKRSVEPPTHLMKKPQYDNRPYLLSVYPQYELIKRYKLKAGGCLAGFFVAGSAAVWMATLRLI</sequence>
<dbReference type="AlphaFoldDB" id="A0A3B1ARU9"/>
<keyword evidence="1" id="KW-0812">Transmembrane</keyword>
<feature type="non-terminal residue" evidence="3">
    <location>
        <position position="1"/>
    </location>
</feature>
<dbReference type="PROSITE" id="PS00018">
    <property type="entry name" value="EF_HAND_1"/>
    <property type="match status" value="1"/>
</dbReference>
<organism evidence="3">
    <name type="scientific">hydrothermal vent metagenome</name>
    <dbReference type="NCBI Taxonomy" id="652676"/>
    <lineage>
        <taxon>unclassified sequences</taxon>
        <taxon>metagenomes</taxon>
        <taxon>ecological metagenomes</taxon>
    </lineage>
</organism>
<dbReference type="InterPro" id="IPR002048">
    <property type="entry name" value="EF_hand_dom"/>
</dbReference>
<keyword evidence="1" id="KW-1133">Transmembrane helix</keyword>
<dbReference type="GO" id="GO:0005509">
    <property type="term" value="F:calcium ion binding"/>
    <property type="evidence" value="ECO:0007669"/>
    <property type="project" value="InterPro"/>
</dbReference>
<evidence type="ECO:0000259" key="2">
    <source>
        <dbReference type="PROSITE" id="PS50222"/>
    </source>
</evidence>
<gene>
    <name evidence="3" type="ORF">MNBD_GAMMA19-2228</name>
</gene>